<gene>
    <name evidence="2" type="ORF">LCGC14_1848810</name>
</gene>
<evidence type="ECO:0000313" key="2">
    <source>
        <dbReference type="EMBL" id="KKL96006.1"/>
    </source>
</evidence>
<organism evidence="2">
    <name type="scientific">marine sediment metagenome</name>
    <dbReference type="NCBI Taxonomy" id="412755"/>
    <lineage>
        <taxon>unclassified sequences</taxon>
        <taxon>metagenomes</taxon>
        <taxon>ecological metagenomes</taxon>
    </lineage>
</organism>
<protein>
    <submittedName>
        <fullName evidence="2">Uncharacterized protein</fullName>
    </submittedName>
</protein>
<comment type="caution">
    <text evidence="2">The sequence shown here is derived from an EMBL/GenBank/DDBJ whole genome shotgun (WGS) entry which is preliminary data.</text>
</comment>
<sequence length="117" mass="13120">MTYPAMKAQTAPQSADNGSGPPFRPVVPPTPSDPTHVRYRGRVRKVYGIVRTRHQGHKHYVLHYKRGHAPDYAHQTVVGPRGQARHVGVVVRSDHVQSVNVIVRPTGGRPRLRKRRG</sequence>
<feature type="region of interest" description="Disordered" evidence="1">
    <location>
        <begin position="1"/>
        <end position="37"/>
    </location>
</feature>
<proteinExistence type="predicted"/>
<accession>A0A0F9GZ94</accession>
<evidence type="ECO:0000256" key="1">
    <source>
        <dbReference type="SAM" id="MobiDB-lite"/>
    </source>
</evidence>
<dbReference type="AlphaFoldDB" id="A0A0F9GZ94"/>
<feature type="compositionally biased region" description="Pro residues" evidence="1">
    <location>
        <begin position="22"/>
        <end position="32"/>
    </location>
</feature>
<dbReference type="EMBL" id="LAZR01018544">
    <property type="protein sequence ID" value="KKL96006.1"/>
    <property type="molecule type" value="Genomic_DNA"/>
</dbReference>
<reference evidence="2" key="1">
    <citation type="journal article" date="2015" name="Nature">
        <title>Complex archaea that bridge the gap between prokaryotes and eukaryotes.</title>
        <authorList>
            <person name="Spang A."/>
            <person name="Saw J.H."/>
            <person name="Jorgensen S.L."/>
            <person name="Zaremba-Niedzwiedzka K."/>
            <person name="Martijn J."/>
            <person name="Lind A.E."/>
            <person name="van Eijk R."/>
            <person name="Schleper C."/>
            <person name="Guy L."/>
            <person name="Ettema T.J."/>
        </authorList>
    </citation>
    <scope>NUCLEOTIDE SEQUENCE</scope>
</reference>
<name>A0A0F9GZ94_9ZZZZ</name>